<sequence>MNQFHYRFVDSPSEHGVEVELQYYLVLRETRCGYWVARVWGFWFDKVSIEEKEFDPQYYEDSKIWVSKTSHKRRCHPTKQEAHASYLFRKRRQIRILTAQLAIAQAALKIAEEQDHELLTEGKARQYKKSFPPFRYVSVRTSD</sequence>
<dbReference type="Proteomes" id="UP000242372">
    <property type="component" value="Segment"/>
</dbReference>
<organism evidence="1 2">
    <name type="scientific">Erwinia phage vB_EamM-Bue1</name>
    <dbReference type="NCBI Taxonomy" id="2099338"/>
    <lineage>
        <taxon>Viruses</taxon>
        <taxon>Duplodnaviria</taxon>
        <taxon>Heunggongvirae</taxon>
        <taxon>Uroviricota</taxon>
        <taxon>Caudoviricetes</taxon>
        <taxon>Pantevenvirales</taxon>
        <taxon>Ackermannviridae</taxon>
        <taxon>Nezavisimistyvirus</taxon>
        <taxon>Nezavisimistyvirus bue1</taxon>
    </lineage>
</organism>
<evidence type="ECO:0000313" key="1">
    <source>
        <dbReference type="EMBL" id="AVO22860.1"/>
    </source>
</evidence>
<protein>
    <submittedName>
        <fullName evidence="1">Uncharacterized protein</fullName>
    </submittedName>
</protein>
<name>A0A2P1JU32_9CAUD</name>
<keyword evidence="2" id="KW-1185">Reference proteome</keyword>
<accession>A0A2P1JU32</accession>
<reference evidence="1 2" key="1">
    <citation type="submission" date="2018-02" db="EMBL/GenBank/DDBJ databases">
        <title>Complete Genome Sequences of Erwinia amylovora Phages vB_EamP-S2 and vB_EamM-Bue1.</title>
        <authorList>
            <person name="Knecht L.E."/>
        </authorList>
    </citation>
    <scope>NUCLEOTIDE SEQUENCE [LARGE SCALE GENOMIC DNA]</scope>
</reference>
<dbReference type="KEGG" id="vg:55607809"/>
<dbReference type="RefSeq" id="YP_009837616.1">
    <property type="nucleotide sequence ID" value="NC_048702.1"/>
</dbReference>
<evidence type="ECO:0000313" key="2">
    <source>
        <dbReference type="Proteomes" id="UP000242372"/>
    </source>
</evidence>
<dbReference type="GeneID" id="55607809"/>
<dbReference type="EMBL" id="MG973030">
    <property type="protein sequence ID" value="AVO22860.1"/>
    <property type="molecule type" value="Genomic_DNA"/>
</dbReference>
<proteinExistence type="predicted"/>